<dbReference type="GO" id="GO:0005852">
    <property type="term" value="C:eukaryotic translation initiation factor 3 complex"/>
    <property type="evidence" value="ECO:0007669"/>
    <property type="project" value="UniProtKB-UniRule"/>
</dbReference>
<keyword evidence="3 4" id="KW-0648">Protein biosynthesis</keyword>
<dbReference type="InterPro" id="IPR008905">
    <property type="entry name" value="EIF3C_N_dom"/>
</dbReference>
<dbReference type="InterPro" id="IPR000717">
    <property type="entry name" value="PCI_dom"/>
</dbReference>
<evidence type="ECO:0000313" key="7">
    <source>
        <dbReference type="EMBL" id="CDF39601.1"/>
    </source>
</evidence>
<dbReference type="InterPro" id="IPR058999">
    <property type="entry name" value="EIF3CL_C"/>
</dbReference>
<feature type="region of interest" description="Disordered" evidence="5">
    <location>
        <begin position="1"/>
        <end position="57"/>
    </location>
</feature>
<gene>
    <name evidence="7" type="ORF">CHC_T00009117001</name>
</gene>
<dbReference type="SMART" id="SM00088">
    <property type="entry name" value="PINT"/>
    <property type="match status" value="1"/>
</dbReference>
<dbReference type="Pfam" id="PF01399">
    <property type="entry name" value="PCI"/>
    <property type="match status" value="1"/>
</dbReference>
<proteinExistence type="inferred from homology"/>
<keyword evidence="8" id="KW-1185">Reference proteome</keyword>
<protein>
    <recommendedName>
        <fullName evidence="4">Eukaryotic translation initiation factor 3 subunit C</fullName>
        <shortName evidence="4">eIF3c</shortName>
    </recommendedName>
    <alternativeName>
        <fullName evidence="4">Eukaryotic translation initiation factor 3 subunit 8</fullName>
    </alternativeName>
</protein>
<dbReference type="GO" id="GO:0001732">
    <property type="term" value="P:formation of cytoplasmic translation initiation complex"/>
    <property type="evidence" value="ECO:0007669"/>
    <property type="project" value="UniProtKB-UniRule"/>
</dbReference>
<evidence type="ECO:0000256" key="3">
    <source>
        <dbReference type="ARBA" id="ARBA00022917"/>
    </source>
</evidence>
<dbReference type="OrthoDB" id="29647at2759"/>
<accession>R7QQ46</accession>
<dbReference type="PANTHER" id="PTHR13937">
    <property type="entry name" value="EUKARYOTIC TRANSLATION INITATION FACTOR 3, SUBUNIT 8 EIF3S8 -RELATED"/>
    <property type="match status" value="1"/>
</dbReference>
<evidence type="ECO:0000256" key="4">
    <source>
        <dbReference type="HAMAP-Rule" id="MF_03002"/>
    </source>
</evidence>
<dbReference type="GeneID" id="17317609"/>
<comment type="subcellular location">
    <subcellularLocation>
        <location evidence="4">Cytoplasm</location>
    </subcellularLocation>
</comment>
<dbReference type="Gramene" id="CDF39601">
    <property type="protein sequence ID" value="CDF39601"/>
    <property type="gene ID" value="CHC_T00009117001"/>
</dbReference>
<dbReference type="SUPFAM" id="SSF46785">
    <property type="entry name" value="Winged helix' DNA-binding domain"/>
    <property type="match status" value="1"/>
</dbReference>
<dbReference type="GO" id="GO:0003723">
    <property type="term" value="F:RNA binding"/>
    <property type="evidence" value="ECO:0007669"/>
    <property type="project" value="InterPro"/>
</dbReference>
<dbReference type="InterPro" id="IPR036390">
    <property type="entry name" value="WH_DNA-bd_sf"/>
</dbReference>
<dbReference type="GO" id="GO:0003743">
    <property type="term" value="F:translation initiation factor activity"/>
    <property type="evidence" value="ECO:0007669"/>
    <property type="project" value="UniProtKB-UniRule"/>
</dbReference>
<dbReference type="HAMAP" id="MF_03002">
    <property type="entry name" value="eIF3c"/>
    <property type="match status" value="1"/>
</dbReference>
<feature type="region of interest" description="Disordered" evidence="5">
    <location>
        <begin position="875"/>
        <end position="940"/>
    </location>
</feature>
<feature type="compositionally biased region" description="Basic and acidic residues" evidence="5">
    <location>
        <begin position="193"/>
        <end position="202"/>
    </location>
</feature>
<evidence type="ECO:0000259" key="6">
    <source>
        <dbReference type="PROSITE" id="PS50250"/>
    </source>
</evidence>
<dbReference type="EMBL" id="HG002055">
    <property type="protein sequence ID" value="CDF39601.1"/>
    <property type="molecule type" value="Genomic_DNA"/>
</dbReference>
<dbReference type="Pfam" id="PF26569">
    <property type="entry name" value="EIF3CL_C"/>
    <property type="match status" value="1"/>
</dbReference>
<comment type="subunit">
    <text evidence="4">Component of the eukaryotic translation initiation factor 3 (eIF-3) complex.</text>
</comment>
<name>R7QQ46_CHOCR</name>
<comment type="similarity">
    <text evidence="4">Belongs to the eIF-3 subunit C family.</text>
</comment>
<keyword evidence="2 4" id="KW-0396">Initiation factor</keyword>
<dbReference type="STRING" id="2769.R7QQ46"/>
<comment type="function">
    <text evidence="4">Component of the eukaryotic translation initiation factor 3 (eIF-3) complex, which is involved in protein synthesis of a specialized repertoire of mRNAs and, together with other initiation factors, stimulates binding of mRNA and methionyl-tRNAi to the 40S ribosome. The eIF-3 complex specifically targets and initiates translation of a subset of mRNAs involved in cell proliferation.</text>
</comment>
<reference evidence="8" key="1">
    <citation type="journal article" date="2013" name="Proc. Natl. Acad. Sci. U.S.A.">
        <title>Genome structure and metabolic features in the red seaweed Chondrus crispus shed light on evolution of the Archaeplastida.</title>
        <authorList>
            <person name="Collen J."/>
            <person name="Porcel B."/>
            <person name="Carre W."/>
            <person name="Ball S.G."/>
            <person name="Chaparro C."/>
            <person name="Tonon T."/>
            <person name="Barbeyron T."/>
            <person name="Michel G."/>
            <person name="Noel B."/>
            <person name="Valentin K."/>
            <person name="Elias M."/>
            <person name="Artiguenave F."/>
            <person name="Arun A."/>
            <person name="Aury J.M."/>
            <person name="Barbosa-Neto J.F."/>
            <person name="Bothwell J.H."/>
            <person name="Bouget F.Y."/>
            <person name="Brillet L."/>
            <person name="Cabello-Hurtado F."/>
            <person name="Capella-Gutierrez S."/>
            <person name="Charrier B."/>
            <person name="Cladiere L."/>
            <person name="Cock J.M."/>
            <person name="Coelho S.M."/>
            <person name="Colleoni C."/>
            <person name="Czjzek M."/>
            <person name="Da Silva C."/>
            <person name="Delage L."/>
            <person name="Denoeud F."/>
            <person name="Deschamps P."/>
            <person name="Dittami S.M."/>
            <person name="Gabaldon T."/>
            <person name="Gachon C.M."/>
            <person name="Groisillier A."/>
            <person name="Herve C."/>
            <person name="Jabbari K."/>
            <person name="Katinka M."/>
            <person name="Kloareg B."/>
            <person name="Kowalczyk N."/>
            <person name="Labadie K."/>
            <person name="Leblanc C."/>
            <person name="Lopez P.J."/>
            <person name="McLachlan D.H."/>
            <person name="Meslet-Cladiere L."/>
            <person name="Moustafa A."/>
            <person name="Nehr Z."/>
            <person name="Nyvall Collen P."/>
            <person name="Panaud O."/>
            <person name="Partensky F."/>
            <person name="Poulain J."/>
            <person name="Rensing S.A."/>
            <person name="Rousvoal S."/>
            <person name="Samson G."/>
            <person name="Symeonidi A."/>
            <person name="Weissenbach J."/>
            <person name="Zambounis A."/>
            <person name="Wincker P."/>
            <person name="Boyen C."/>
        </authorList>
    </citation>
    <scope>NUCLEOTIDE SEQUENCE [LARGE SCALE GENOMIC DNA]</scope>
    <source>
        <strain evidence="8">cv. Stackhouse</strain>
    </source>
</reference>
<feature type="region of interest" description="Disordered" evidence="5">
    <location>
        <begin position="137"/>
        <end position="250"/>
    </location>
</feature>
<dbReference type="RefSeq" id="XP_005709895.1">
    <property type="nucleotide sequence ID" value="XM_005709838.1"/>
</dbReference>
<dbReference type="KEGG" id="ccp:CHC_T00009117001"/>
<sequence>MSRFFHTGDDSDTSSESSSSSSDDDVGPSGARTTVGGVTRSRFLQSDSDDDDVKRISRSAKDRRFDALVAISNDVKNHIKNSDWSKLQEDFDSLNDALKKIMKTDMVSGRKPPVPEIYVRAIITIEDFVSSTLKEKPKLSKTNATSLNRMKLKVPKNSRQYKAEIDSLKATGKPTLYDMNMDDSSDSDSSDDEGFKKKAHDSDDSDFSSTDSSSDSDDGGGRGASIWLRKDKVTDSAAETSKSRKVKKVSVARDDPGLADDADDDDGFTVVTRKPIVREVFKPEEMTEESVDAKMLEILQARGRRGTNKLEQITLIESLVPCSKSPRQRIEIMLHLISAKFDGIPAAKLFMPAELWRSAIGNAKDVIALARDNFPGIRFSDEADRQVEDASILLKGAALGGEIIDPTGEAVEGTGAKGVANEQVKKTEVDAEGQIIVRGDIVTTFERFDDELYRAWQHTDAYTPEYVERLKDETALLDLAADVQIYLETAADREEGRDASDGVRLNALRARAARVAARRVTHMYYKPDELNNKVEELCGRKNSDKSLTELAVLVYRYGDERAKSFTMLAHIYNHALENRFFAARDMLLMSHLQETILDADVPLQVMFNRTMTQMGLCAFRIGKPREAHACLQELCSPSFGGGGGGLARMKELLAQGITQQRGYEKTPDQEKAEARRQIPYHMHINLDFIETAHLTSAMLLEVPAMALSKARGDVRRYAISKSFQYFLRNSMKQAFPGPPENTRDFVMAATRCLMRGDWNGAYNHVRGVRSWKALSSTTRTETLERLKELLKVEALRTFSLSYSSYFESMSTSQLSHLFGLPDAKVHSVLSKMIINQEMRASWDQPTASIVMRRTEPSRLQSLALQLASKVANMTDNNEKLMDAKTGGGDRGDRKDDGDRKGGDWKQSGRGMRGRSRRTGGGGGNSDLRNRDGMDSRSGNR</sequence>
<evidence type="ECO:0000256" key="2">
    <source>
        <dbReference type="ARBA" id="ARBA00022540"/>
    </source>
</evidence>
<evidence type="ECO:0000256" key="1">
    <source>
        <dbReference type="ARBA" id="ARBA00022490"/>
    </source>
</evidence>
<dbReference type="Proteomes" id="UP000012073">
    <property type="component" value="Unassembled WGS sequence"/>
</dbReference>
<keyword evidence="1 4" id="KW-0963">Cytoplasm</keyword>
<dbReference type="GO" id="GO:0031369">
    <property type="term" value="F:translation initiation factor binding"/>
    <property type="evidence" value="ECO:0007669"/>
    <property type="project" value="InterPro"/>
</dbReference>
<dbReference type="AlphaFoldDB" id="R7QQ46"/>
<dbReference type="PANTHER" id="PTHR13937:SF0">
    <property type="entry name" value="EUKARYOTIC TRANSLATION INITIATION FACTOR 3 SUBUNIT C-RELATED"/>
    <property type="match status" value="1"/>
</dbReference>
<dbReference type="PROSITE" id="PS50250">
    <property type="entry name" value="PCI"/>
    <property type="match status" value="1"/>
</dbReference>
<dbReference type="InterPro" id="IPR027516">
    <property type="entry name" value="EIF3C"/>
</dbReference>
<dbReference type="GO" id="GO:0016282">
    <property type="term" value="C:eukaryotic 43S preinitiation complex"/>
    <property type="evidence" value="ECO:0007669"/>
    <property type="project" value="UniProtKB-UniRule"/>
</dbReference>
<feature type="compositionally biased region" description="Acidic residues" evidence="5">
    <location>
        <begin position="180"/>
        <end position="192"/>
    </location>
</feature>
<dbReference type="Pfam" id="PF05470">
    <property type="entry name" value="eIF-3c_N"/>
    <property type="match status" value="2"/>
</dbReference>
<dbReference type="GO" id="GO:0033290">
    <property type="term" value="C:eukaryotic 48S preinitiation complex"/>
    <property type="evidence" value="ECO:0007669"/>
    <property type="project" value="UniProtKB-UniRule"/>
</dbReference>
<feature type="compositionally biased region" description="Basic and acidic residues" evidence="5">
    <location>
        <begin position="876"/>
        <end position="903"/>
    </location>
</feature>
<evidence type="ECO:0000313" key="8">
    <source>
        <dbReference type="Proteomes" id="UP000012073"/>
    </source>
</evidence>
<organism evidence="7 8">
    <name type="scientific">Chondrus crispus</name>
    <name type="common">Carrageen Irish moss</name>
    <name type="synonym">Polymorpha crispa</name>
    <dbReference type="NCBI Taxonomy" id="2769"/>
    <lineage>
        <taxon>Eukaryota</taxon>
        <taxon>Rhodophyta</taxon>
        <taxon>Florideophyceae</taxon>
        <taxon>Rhodymeniophycidae</taxon>
        <taxon>Gigartinales</taxon>
        <taxon>Gigartinaceae</taxon>
        <taxon>Chondrus</taxon>
    </lineage>
</organism>
<evidence type="ECO:0000256" key="5">
    <source>
        <dbReference type="SAM" id="MobiDB-lite"/>
    </source>
</evidence>
<dbReference type="OMA" id="FRCGLIK"/>
<feature type="domain" description="PCI" evidence="6">
    <location>
        <begin position="680"/>
        <end position="856"/>
    </location>
</feature>